<feature type="compositionally biased region" description="Low complexity" evidence="1">
    <location>
        <begin position="265"/>
        <end position="275"/>
    </location>
</feature>
<keyword evidence="2" id="KW-0472">Membrane</keyword>
<name>A0A024V5C6_PLAFA</name>
<dbReference type="OrthoDB" id="378163at2759"/>
<keyword evidence="2" id="KW-0812">Transmembrane</keyword>
<feature type="compositionally biased region" description="Basic and acidic residues" evidence="1">
    <location>
        <begin position="252"/>
        <end position="264"/>
    </location>
</feature>
<evidence type="ECO:0008006" key="5">
    <source>
        <dbReference type="Google" id="ProtNLM"/>
    </source>
</evidence>
<evidence type="ECO:0000256" key="1">
    <source>
        <dbReference type="SAM" id="MobiDB-lite"/>
    </source>
</evidence>
<feature type="transmembrane region" description="Helical" evidence="2">
    <location>
        <begin position="12"/>
        <end position="29"/>
    </location>
</feature>
<organism evidence="3 4">
    <name type="scientific">Plasmodium falciparum Vietnam Oak-Knoll</name>
    <name type="common">FVO</name>
    <dbReference type="NCBI Taxonomy" id="1036723"/>
    <lineage>
        <taxon>Eukaryota</taxon>
        <taxon>Sar</taxon>
        <taxon>Alveolata</taxon>
        <taxon>Apicomplexa</taxon>
        <taxon>Aconoidasida</taxon>
        <taxon>Haemosporida</taxon>
        <taxon>Plasmodiidae</taxon>
        <taxon>Plasmodium</taxon>
        <taxon>Plasmodium (Laverania)</taxon>
    </lineage>
</organism>
<reference evidence="3 4" key="2">
    <citation type="submission" date="2013-02" db="EMBL/GenBank/DDBJ databases">
        <title>The Genome Sequence of Plasmodium falciparum Vietnam Oak-Knoll (FVO).</title>
        <authorList>
            <consortium name="The Broad Institute Genome Sequencing Platform"/>
            <consortium name="The Broad Institute Genome Sequencing Center for Infectious Disease"/>
            <person name="Neafsey D."/>
            <person name="Cheeseman I."/>
            <person name="Volkman S."/>
            <person name="Adams J."/>
            <person name="Walker B."/>
            <person name="Young S.K."/>
            <person name="Zeng Q."/>
            <person name="Gargeya S."/>
            <person name="Fitzgerald M."/>
            <person name="Haas B."/>
            <person name="Abouelleil A."/>
            <person name="Alvarado L."/>
            <person name="Arachchi H.M."/>
            <person name="Berlin A.M."/>
            <person name="Chapman S.B."/>
            <person name="Dewar J."/>
            <person name="Goldberg J."/>
            <person name="Griggs A."/>
            <person name="Gujja S."/>
            <person name="Hansen M."/>
            <person name="Howarth C."/>
            <person name="Imamovic A."/>
            <person name="Larimer J."/>
            <person name="McCowan C."/>
            <person name="Murphy C."/>
            <person name="Neiman D."/>
            <person name="Pearson M."/>
            <person name="Priest M."/>
            <person name="Roberts A."/>
            <person name="Saif S."/>
            <person name="Shea T."/>
            <person name="Sisk P."/>
            <person name="Sykes S."/>
            <person name="Wortman J."/>
            <person name="Nusbaum C."/>
            <person name="Birren B."/>
        </authorList>
    </citation>
    <scope>NUCLEOTIDE SEQUENCE [LARGE SCALE GENOMIC DNA]</scope>
    <source>
        <strain evidence="4">Vietnam Oak-Knoll (FVO)</strain>
    </source>
</reference>
<evidence type="ECO:0000256" key="2">
    <source>
        <dbReference type="SAM" id="Phobius"/>
    </source>
</evidence>
<dbReference type="AlphaFoldDB" id="A0A024V5C6"/>
<sequence length="547" mass="65873">MNMRKRSINYKCIYIVLFYFTIKLIIILGNNKNSNLKNIHTNNYQWKKKSVQKRSYKSKKYKLMHFIYYNNLYKKVDVNDREYKINDDLKNIILLFGRIAEPYYPKAVEQFNHFKEPYSKYIYTNNRSNYNNNNNNNYYNININSSSNDPSAKWKFIFRDIKKMDKNMFHERICQLKFKWPINKDENITEYDFYNYIIERCLYNINIMRSNIQKLKYLLTKIVGNNKNKENVFLSSLSKEVEKEYMTHHVDTKKNNNHNEHHINDNNNNNNIVIIPKDKINNEPNDNKNDNNDNNDSNNNDNNNNQHDSNFITSTSQLNSNNKIKILEKLENFNLNSIFKQHNRSYSRLLVNEVFNKEYPSKKITDIFLNLIFQKNVDEFTYESFIKHLNILGRKIELINCDFNSNIYFDQFHFLMKSELKKNSLSVKKKTKKKYSSKAFKNKKENNTKNVYENKTHKKKKNSILINQPIITNNFQSIKEQQYKKLEQNDHQSNIKIHKNIHDQNNINSNNILQTNINSNDQNLSINIKKKVISFFNYIVNTIKKQF</sequence>
<evidence type="ECO:0000313" key="3">
    <source>
        <dbReference type="EMBL" id="ETW18188.1"/>
    </source>
</evidence>
<keyword evidence="2" id="KW-1133">Transmembrane helix</keyword>
<feature type="compositionally biased region" description="Low complexity" evidence="1">
    <location>
        <begin position="292"/>
        <end position="310"/>
    </location>
</feature>
<proteinExistence type="predicted"/>
<evidence type="ECO:0000313" key="4">
    <source>
        <dbReference type="Proteomes" id="UP000030690"/>
    </source>
</evidence>
<protein>
    <recommendedName>
        <fullName evidence="5">Plasmodium RESA N-terminal domain-containing protein</fullName>
    </recommendedName>
</protein>
<feature type="compositionally biased region" description="Basic and acidic residues" evidence="1">
    <location>
        <begin position="276"/>
        <end position="291"/>
    </location>
</feature>
<gene>
    <name evidence="3" type="ORF">PFFVO_02704</name>
</gene>
<dbReference type="Proteomes" id="UP000030690">
    <property type="component" value="Unassembled WGS sequence"/>
</dbReference>
<dbReference type="EMBL" id="KI925079">
    <property type="protein sequence ID" value="ETW18188.1"/>
    <property type="molecule type" value="Genomic_DNA"/>
</dbReference>
<feature type="region of interest" description="Disordered" evidence="1">
    <location>
        <begin position="252"/>
        <end position="314"/>
    </location>
</feature>
<accession>A0A024V5C6</accession>
<reference evidence="3 4" key="1">
    <citation type="submission" date="2013-02" db="EMBL/GenBank/DDBJ databases">
        <title>The Genome Annotation of Plasmodium falciparum Vietnam Oak-Knoll (FVO).</title>
        <authorList>
            <consortium name="The Broad Institute Genome Sequencing Platform"/>
            <consortium name="The Broad Institute Genome Sequencing Center for Infectious Disease"/>
            <person name="Neafsey D."/>
            <person name="Hoffman S."/>
            <person name="Volkman S."/>
            <person name="Rosenthal P."/>
            <person name="Walker B."/>
            <person name="Young S.K."/>
            <person name="Zeng Q."/>
            <person name="Gargeya S."/>
            <person name="Fitzgerald M."/>
            <person name="Haas B."/>
            <person name="Abouelleil A."/>
            <person name="Allen A.W."/>
            <person name="Alvarado L."/>
            <person name="Arachchi H.M."/>
            <person name="Berlin A.M."/>
            <person name="Chapman S.B."/>
            <person name="Gainer-Dewar J."/>
            <person name="Goldberg J."/>
            <person name="Griggs A."/>
            <person name="Gujja S."/>
            <person name="Hansen M."/>
            <person name="Howarth C."/>
            <person name="Imamovic A."/>
            <person name="Ireland A."/>
            <person name="Larimer J."/>
            <person name="McCowan C."/>
            <person name="Murphy C."/>
            <person name="Pearson M."/>
            <person name="Poon T.W."/>
            <person name="Priest M."/>
            <person name="Roberts A."/>
            <person name="Saif S."/>
            <person name="Shea T."/>
            <person name="Sisk P."/>
            <person name="Sykes S."/>
            <person name="Wortman J."/>
            <person name="Nusbaum C."/>
            <person name="Birren B."/>
        </authorList>
    </citation>
    <scope>NUCLEOTIDE SEQUENCE [LARGE SCALE GENOMIC DNA]</scope>
    <source>
        <strain evidence="4">Vietnam Oak-Knoll (FVO)</strain>
    </source>
</reference>